<feature type="active site" evidence="5 6">
    <location>
        <position position="219"/>
    </location>
</feature>
<dbReference type="VEuPathDB" id="FungiDB:MUCCIDRAFT_141004"/>
<dbReference type="InterPro" id="IPR015590">
    <property type="entry name" value="Aldehyde_DH_dom"/>
</dbReference>
<keyword evidence="8" id="KW-0472">Membrane</keyword>
<evidence type="ECO:0000256" key="7">
    <source>
        <dbReference type="RuleBase" id="RU003345"/>
    </source>
</evidence>
<dbReference type="OrthoDB" id="440325at2759"/>
<keyword evidence="8" id="KW-0812">Transmembrane</keyword>
<dbReference type="STRING" id="747725.A0A168M4H4"/>
<evidence type="ECO:0000256" key="3">
    <source>
        <dbReference type="ARBA" id="ARBA00023027"/>
    </source>
</evidence>
<feature type="domain" description="Aldehyde dehydrogenase" evidence="9">
    <location>
        <begin position="11"/>
        <end position="439"/>
    </location>
</feature>
<evidence type="ECO:0000313" key="11">
    <source>
        <dbReference type="Proteomes" id="UP000077051"/>
    </source>
</evidence>
<feature type="active site" evidence="5">
    <location>
        <position position="253"/>
    </location>
</feature>
<dbReference type="Proteomes" id="UP000077051">
    <property type="component" value="Unassembled WGS sequence"/>
</dbReference>
<dbReference type="InterPro" id="IPR029510">
    <property type="entry name" value="Ald_DH_CS_GLU"/>
</dbReference>
<keyword evidence="11" id="KW-1185">Reference proteome</keyword>
<dbReference type="PROSITE" id="PS00687">
    <property type="entry name" value="ALDEHYDE_DEHYDR_GLU"/>
    <property type="match status" value="1"/>
</dbReference>
<reference evidence="10 11" key="1">
    <citation type="submission" date="2015-06" db="EMBL/GenBank/DDBJ databases">
        <title>Expansion of signal transduction pathways in fungi by whole-genome duplication.</title>
        <authorList>
            <consortium name="DOE Joint Genome Institute"/>
            <person name="Corrochano L.M."/>
            <person name="Kuo A."/>
            <person name="Marcet-Houben M."/>
            <person name="Polaino S."/>
            <person name="Salamov A."/>
            <person name="Villalobos J.M."/>
            <person name="Alvarez M.I."/>
            <person name="Avalos J."/>
            <person name="Benito E.P."/>
            <person name="Benoit I."/>
            <person name="Burger G."/>
            <person name="Camino L.P."/>
            <person name="Canovas D."/>
            <person name="Cerda-Olmedo E."/>
            <person name="Cheng J.-F."/>
            <person name="Dominguez A."/>
            <person name="Elias M."/>
            <person name="Eslava A.P."/>
            <person name="Glaser F."/>
            <person name="Grimwood J."/>
            <person name="Gutierrez G."/>
            <person name="Heitman J."/>
            <person name="Henrissat B."/>
            <person name="Iturriaga E.A."/>
            <person name="Lang B.F."/>
            <person name="Lavin J.L."/>
            <person name="Lee S."/>
            <person name="Li W."/>
            <person name="Lindquist E."/>
            <person name="Lopez-Garcia S."/>
            <person name="Luque E.M."/>
            <person name="Marcos A.T."/>
            <person name="Martin J."/>
            <person name="Mccluskey K."/>
            <person name="Medina H.R."/>
            <person name="Miralles-Duran A."/>
            <person name="Miyazaki A."/>
            <person name="Munoz-Torres E."/>
            <person name="Oguiza J.A."/>
            <person name="Ohm R."/>
            <person name="Olmedo M."/>
            <person name="Orejas M."/>
            <person name="Ortiz-Castellanos L."/>
            <person name="Pisabarro A.G."/>
            <person name="Rodriguez-Romero J."/>
            <person name="Ruiz-Herrera J."/>
            <person name="Ruiz-Vazquez R."/>
            <person name="Sanz C."/>
            <person name="Schackwitz W."/>
            <person name="Schmutz J."/>
            <person name="Shahriari M."/>
            <person name="Shelest E."/>
            <person name="Silva-Franco F."/>
            <person name="Soanes D."/>
            <person name="Syed K."/>
            <person name="Tagua V.G."/>
            <person name="Talbot N.J."/>
            <person name="Thon M."/>
            <person name="De Vries R.P."/>
            <person name="Wiebenga A."/>
            <person name="Yadav J.S."/>
            <person name="Braun E.L."/>
            <person name="Baker S."/>
            <person name="Garre V."/>
            <person name="Horwitz B."/>
            <person name="Torres-Martinez S."/>
            <person name="Idnurm A."/>
            <person name="Herrera-Estrella A."/>
            <person name="Gabaldon T."/>
            <person name="Grigoriev I.V."/>
        </authorList>
    </citation>
    <scope>NUCLEOTIDE SEQUENCE [LARGE SCALE GENOMIC DNA]</scope>
    <source>
        <strain evidence="10 11">CBS 277.49</strain>
    </source>
</reference>
<evidence type="ECO:0000256" key="2">
    <source>
        <dbReference type="ARBA" id="ARBA00023002"/>
    </source>
</evidence>
<evidence type="ECO:0000256" key="8">
    <source>
        <dbReference type="SAM" id="Phobius"/>
    </source>
</evidence>
<feature type="transmembrane region" description="Helical" evidence="8">
    <location>
        <begin position="482"/>
        <end position="501"/>
    </location>
</feature>
<dbReference type="AlphaFoldDB" id="A0A168M4H4"/>
<comment type="similarity">
    <text evidence="1 4 7">Belongs to the aldehyde dehydrogenase family.</text>
</comment>
<dbReference type="PROSITE" id="PS00070">
    <property type="entry name" value="ALDEHYDE_DEHYDR_CYS"/>
    <property type="match status" value="1"/>
</dbReference>
<dbReference type="SUPFAM" id="SSF53720">
    <property type="entry name" value="ALDH-like"/>
    <property type="match status" value="1"/>
</dbReference>
<dbReference type="InterPro" id="IPR016160">
    <property type="entry name" value="Ald_DH_CS_CYS"/>
</dbReference>
<dbReference type="FunFam" id="3.40.309.10:FF:000003">
    <property type="entry name" value="Aldehyde dehydrogenase"/>
    <property type="match status" value="1"/>
</dbReference>
<dbReference type="InterPro" id="IPR016162">
    <property type="entry name" value="Ald_DH_N"/>
</dbReference>
<dbReference type="InterPro" id="IPR016163">
    <property type="entry name" value="Ald_DH_C"/>
</dbReference>
<dbReference type="PANTHER" id="PTHR43570:SF16">
    <property type="entry name" value="ALDEHYDE DEHYDROGENASE TYPE III, ISOFORM Q"/>
    <property type="match status" value="1"/>
</dbReference>
<dbReference type="GO" id="GO:0006081">
    <property type="term" value="P:aldehyde metabolic process"/>
    <property type="evidence" value="ECO:0007669"/>
    <property type="project" value="InterPro"/>
</dbReference>
<name>A0A168M4H4_MUCCL</name>
<evidence type="ECO:0000256" key="5">
    <source>
        <dbReference type="PIRSR" id="PIRSR036492-1"/>
    </source>
</evidence>
<evidence type="ECO:0000313" key="10">
    <source>
        <dbReference type="EMBL" id="OAD04368.1"/>
    </source>
</evidence>
<dbReference type="InterPro" id="IPR016161">
    <property type="entry name" value="Ald_DH/histidinol_DH"/>
</dbReference>
<dbReference type="PIRSF" id="PIRSF036492">
    <property type="entry name" value="ALDH"/>
    <property type="match status" value="1"/>
</dbReference>
<dbReference type="Pfam" id="PF00171">
    <property type="entry name" value="Aldedh"/>
    <property type="match status" value="1"/>
</dbReference>
<protein>
    <recommendedName>
        <fullName evidence="4">Aldehyde dehydrogenase</fullName>
    </recommendedName>
</protein>
<dbReference type="PANTHER" id="PTHR43570">
    <property type="entry name" value="ALDEHYDE DEHYDROGENASE"/>
    <property type="match status" value="1"/>
</dbReference>
<evidence type="ECO:0000259" key="9">
    <source>
        <dbReference type="Pfam" id="PF00171"/>
    </source>
</evidence>
<keyword evidence="3" id="KW-0520">NAD</keyword>
<dbReference type="EMBL" id="AMYB01000003">
    <property type="protein sequence ID" value="OAD04368.1"/>
    <property type="molecule type" value="Genomic_DNA"/>
</dbReference>
<accession>A0A168M4H4</accession>
<evidence type="ECO:0000256" key="1">
    <source>
        <dbReference type="ARBA" id="ARBA00009986"/>
    </source>
</evidence>
<gene>
    <name evidence="10" type="ORF">MUCCIDRAFT_141004</name>
</gene>
<evidence type="ECO:0000256" key="4">
    <source>
        <dbReference type="PIRNR" id="PIRNR036492"/>
    </source>
</evidence>
<dbReference type="Gene3D" id="3.40.605.10">
    <property type="entry name" value="Aldehyde Dehydrogenase, Chain A, domain 1"/>
    <property type="match status" value="1"/>
</dbReference>
<proteinExistence type="inferred from homology"/>
<dbReference type="InterPro" id="IPR012394">
    <property type="entry name" value="Aldehyde_DH_NAD(P)"/>
</dbReference>
<dbReference type="GO" id="GO:0004029">
    <property type="term" value="F:aldehyde dehydrogenase (NAD+) activity"/>
    <property type="evidence" value="ECO:0007669"/>
    <property type="project" value="TreeGrafter"/>
</dbReference>
<dbReference type="Gene3D" id="3.40.309.10">
    <property type="entry name" value="Aldehyde Dehydrogenase, Chain A, domain 2"/>
    <property type="match status" value="1"/>
</dbReference>
<keyword evidence="2 4" id="KW-0560">Oxidoreductase</keyword>
<sequence length="504" mass="56553">MANLQFTTFDSIQDHVSHVRQIFNTGRPRDIKWRKFQLQRLYDMVSENEEKLYEAMAKDMHKPRNEAMGGDIAPVLDECLYFIDNLDELIKDQKVKPRSGVNAMDKVVIRKDPLGVVLILGSWNYPVQLLLLPFAGAIAAGNSVILKLSEVAAHTAALITELFPKYMDTSCYRIVNGGVEETTFLLKEKFNHIFYTGNENVAKVVMTAAAKHLTPVTLELGGKSPAVIAPDADIQLTANRIAFGKFYNSGQICIAVDHVLCPKSKVNELVKALKHTLHQFYGNNPQESSDYARIVNERHVERISSLLNNRTSGEIAIGGEIDKQDRYIAPTVVVNVKPNDETLMGNEIFGPVLPIVTYNDIEEAIGIINQREPPLALYIFSKNQKVIDRVLKNTQSGGVCVNDCLMHQAEYSIPFGGVGASGMGNYHGAKSIATFTHERSMLVKKQKMEGAVAVRYPPYTDRKHKILRFIMVKHPAMLKLKMYRQPLKLLLAIIALLAFYLRRK</sequence>
<dbReference type="GO" id="GO:0005737">
    <property type="term" value="C:cytoplasm"/>
    <property type="evidence" value="ECO:0007669"/>
    <property type="project" value="TreeGrafter"/>
</dbReference>
<keyword evidence="8" id="KW-1133">Transmembrane helix</keyword>
<evidence type="ECO:0000256" key="6">
    <source>
        <dbReference type="PROSITE-ProRule" id="PRU10007"/>
    </source>
</evidence>
<dbReference type="FunFam" id="3.40.605.10:FF:000004">
    <property type="entry name" value="Aldehyde dehydrogenase"/>
    <property type="match status" value="1"/>
</dbReference>
<organism evidence="10 11">
    <name type="scientific">Mucor lusitanicus CBS 277.49</name>
    <dbReference type="NCBI Taxonomy" id="747725"/>
    <lineage>
        <taxon>Eukaryota</taxon>
        <taxon>Fungi</taxon>
        <taxon>Fungi incertae sedis</taxon>
        <taxon>Mucoromycota</taxon>
        <taxon>Mucoromycotina</taxon>
        <taxon>Mucoromycetes</taxon>
        <taxon>Mucorales</taxon>
        <taxon>Mucorineae</taxon>
        <taxon>Mucoraceae</taxon>
        <taxon>Mucor</taxon>
    </lineage>
</organism>
<comment type="caution">
    <text evidence="10">The sequence shown here is derived from an EMBL/GenBank/DDBJ whole genome shotgun (WGS) entry which is preliminary data.</text>
</comment>